<dbReference type="Gene3D" id="3.40.20.10">
    <property type="entry name" value="Severin"/>
    <property type="match status" value="1"/>
</dbReference>
<dbReference type="InterPro" id="IPR036174">
    <property type="entry name" value="Znf_Sec23_Sec24_sf"/>
</dbReference>
<dbReference type="GeneID" id="91098134"/>
<proteinExistence type="inferred from homology"/>
<reference evidence="9 10" key="1">
    <citation type="submission" date="2024-01" db="EMBL/GenBank/DDBJ databases">
        <title>Comparative genomics of Cryptococcus and Kwoniella reveals pathogenesis evolution and contrasting modes of karyotype evolution via chromosome fusion or intercentromeric recombination.</title>
        <authorList>
            <person name="Coelho M.A."/>
            <person name="David-Palma M."/>
            <person name="Shea T."/>
            <person name="Bowers K."/>
            <person name="McGinley-Smith S."/>
            <person name="Mohammad A.W."/>
            <person name="Gnirke A."/>
            <person name="Yurkov A.M."/>
            <person name="Nowrousian M."/>
            <person name="Sun S."/>
            <person name="Cuomo C.A."/>
            <person name="Heitman J."/>
        </authorList>
    </citation>
    <scope>NUCLEOTIDE SEQUENCE [LARGE SCALE GENOMIC DNA]</scope>
    <source>
        <strain evidence="9 10">CBS 6074</strain>
    </source>
</reference>
<dbReference type="GO" id="GO:0070971">
    <property type="term" value="C:endoplasmic reticulum exit site"/>
    <property type="evidence" value="ECO:0007669"/>
    <property type="project" value="TreeGrafter"/>
</dbReference>
<dbReference type="InterPro" id="IPR036465">
    <property type="entry name" value="vWFA_dom_sf"/>
</dbReference>
<dbReference type="GO" id="GO:0008270">
    <property type="term" value="F:zinc ion binding"/>
    <property type="evidence" value="ECO:0007669"/>
    <property type="project" value="InterPro"/>
</dbReference>
<dbReference type="Pfam" id="PF04810">
    <property type="entry name" value="zf-Sec23_Sec24"/>
    <property type="match status" value="1"/>
</dbReference>
<gene>
    <name evidence="9" type="ORF">L201_007466</name>
</gene>
<keyword evidence="2" id="KW-0813">Transport</keyword>
<dbReference type="GO" id="GO:0006886">
    <property type="term" value="P:intracellular protein transport"/>
    <property type="evidence" value="ECO:0007669"/>
    <property type="project" value="InterPro"/>
</dbReference>
<dbReference type="SUPFAM" id="SSF53300">
    <property type="entry name" value="vWA-like"/>
    <property type="match status" value="1"/>
</dbReference>
<dbReference type="InterPro" id="IPR029006">
    <property type="entry name" value="ADF-H/Gelsolin-like_dom_sf"/>
</dbReference>
<dbReference type="InterPro" id="IPR006896">
    <property type="entry name" value="Sec23/24_trunk_dom"/>
</dbReference>
<feature type="domain" description="Sec23/Sec24 trunk" evidence="6">
    <location>
        <begin position="417"/>
        <end position="678"/>
    </location>
</feature>
<dbReference type="AlphaFoldDB" id="A0AAX4K4G3"/>
<feature type="region of interest" description="Disordered" evidence="4">
    <location>
        <begin position="454"/>
        <end position="482"/>
    </location>
</feature>
<dbReference type="GO" id="GO:0000149">
    <property type="term" value="F:SNARE binding"/>
    <property type="evidence" value="ECO:0007669"/>
    <property type="project" value="TreeGrafter"/>
</dbReference>
<dbReference type="SUPFAM" id="SSF82919">
    <property type="entry name" value="Zn-finger domain of Sec23/24"/>
    <property type="match status" value="1"/>
</dbReference>
<dbReference type="SUPFAM" id="SSF81811">
    <property type="entry name" value="Helical domain of Sec23/24"/>
    <property type="match status" value="1"/>
</dbReference>
<evidence type="ECO:0000256" key="2">
    <source>
        <dbReference type="ARBA" id="ARBA00022448"/>
    </source>
</evidence>
<feature type="domain" description="Zinc finger Sec23/Sec24-type" evidence="5">
    <location>
        <begin position="273"/>
        <end position="311"/>
    </location>
</feature>
<keyword evidence="10" id="KW-1185">Reference proteome</keyword>
<dbReference type="SUPFAM" id="SSF81995">
    <property type="entry name" value="beta-sandwich domain of Sec23/24"/>
    <property type="match status" value="1"/>
</dbReference>
<dbReference type="Gene3D" id="3.40.50.410">
    <property type="entry name" value="von Willebrand factor, type A domain"/>
    <property type="match status" value="1"/>
</dbReference>
<comment type="similarity">
    <text evidence="1">Belongs to the SEC23/SEC24 family. SEC24 subfamily.</text>
</comment>
<organism evidence="9 10">
    <name type="scientific">Kwoniella dendrophila CBS 6074</name>
    <dbReference type="NCBI Taxonomy" id="1295534"/>
    <lineage>
        <taxon>Eukaryota</taxon>
        <taxon>Fungi</taxon>
        <taxon>Dikarya</taxon>
        <taxon>Basidiomycota</taxon>
        <taxon>Agaricomycotina</taxon>
        <taxon>Tremellomycetes</taxon>
        <taxon>Tremellales</taxon>
        <taxon>Cryptococcaceae</taxon>
        <taxon>Kwoniella</taxon>
    </lineage>
</organism>
<evidence type="ECO:0000259" key="8">
    <source>
        <dbReference type="Pfam" id="PF08033"/>
    </source>
</evidence>
<dbReference type="SUPFAM" id="SSF82754">
    <property type="entry name" value="C-terminal, gelsolin-like domain of Sec23/24"/>
    <property type="match status" value="1"/>
</dbReference>
<dbReference type="PANTHER" id="PTHR13803">
    <property type="entry name" value="SEC24-RELATED PROTEIN"/>
    <property type="match status" value="1"/>
</dbReference>
<dbReference type="InterPro" id="IPR006900">
    <property type="entry name" value="Sec23/24_helical_dom"/>
</dbReference>
<protein>
    <recommendedName>
        <fullName evidence="11">Protein transporter SEC24</fullName>
    </recommendedName>
</protein>
<dbReference type="RefSeq" id="XP_066079269.1">
    <property type="nucleotide sequence ID" value="XM_066223172.1"/>
</dbReference>
<dbReference type="Pfam" id="PF04815">
    <property type="entry name" value="Sec23_helical"/>
    <property type="match status" value="1"/>
</dbReference>
<dbReference type="InterPro" id="IPR012990">
    <property type="entry name" value="Beta-sandwich_Sec23_24"/>
</dbReference>
<accession>A0AAX4K4G3</accession>
<dbReference type="GO" id="GO:0090110">
    <property type="term" value="P:COPII-coated vesicle cargo loading"/>
    <property type="evidence" value="ECO:0007669"/>
    <property type="project" value="TreeGrafter"/>
</dbReference>
<dbReference type="Pfam" id="PF04811">
    <property type="entry name" value="Sec23_trunk"/>
    <property type="match status" value="1"/>
</dbReference>
<feature type="region of interest" description="Disordered" evidence="4">
    <location>
        <begin position="1"/>
        <end position="170"/>
    </location>
</feature>
<dbReference type="GO" id="GO:0030127">
    <property type="term" value="C:COPII vesicle coat"/>
    <property type="evidence" value="ECO:0007669"/>
    <property type="project" value="InterPro"/>
</dbReference>
<evidence type="ECO:0008006" key="11">
    <source>
        <dbReference type="Google" id="ProtNLM"/>
    </source>
</evidence>
<feature type="domain" description="Sec23/Sec24 beta-sandwich" evidence="8">
    <location>
        <begin position="693"/>
        <end position="778"/>
    </location>
</feature>
<dbReference type="Gene3D" id="2.30.30.380">
    <property type="entry name" value="Zn-finger domain of Sec23/24"/>
    <property type="match status" value="1"/>
</dbReference>
<evidence type="ECO:0000256" key="1">
    <source>
        <dbReference type="ARBA" id="ARBA00008334"/>
    </source>
</evidence>
<dbReference type="Gene3D" id="2.60.40.1670">
    <property type="entry name" value="beta-sandwich domain of Sec23/24"/>
    <property type="match status" value="1"/>
</dbReference>
<dbReference type="Proteomes" id="UP001355207">
    <property type="component" value="Chromosome 10"/>
</dbReference>
<feature type="compositionally biased region" description="Low complexity" evidence="4">
    <location>
        <begin position="114"/>
        <end position="144"/>
    </location>
</feature>
<sequence>MPPRSRYAVDPSLTGPSPGQGQQQQQQQHQQQSTSPQPPLQSDYYGQQQLQQQYGQQPQQGFQYQQQQQQQQQQQYNQGGQYGGGQQGYDPNYLPQLHPASDGRQPIPTGEYAPSPSQNYQSSSSSQYQQPQVPQPQYHAPQQPLNHISAPPHSAGPQLTGPRVRIDPSQVPNPVEAQELDQNLYDDEDFLSCQTRGLVPLVGTDYRGIDQGNSLPRHLRATLPVIPSTSQLLDTTALPFGLIIQPFAPLRYDENPIPTVSNWISEEEENNGPPRCEKCRGYINPWCKFIDGGRKWSCNLCGSNNVVSPTYFCHLAPNGQRLDHSDRPELQFGSIDYSVGKSYWSLQPPPTGNLIDSAIDLSNSTTDALTSTASDLLGGLQSSLQGTNHQDSRIPTPLNFKEKEKERKKNLLKYRKPQPLSRVFIIDLSSQSSQRGITQQVCRGIKLALYGKPKENNLNSADGQQQNDNDDEEEEEEEGIGKGERIGIISCADNVSFWNLSSNLPAPSQMVVLDLDDMFIPFTSGFLVDPYESRTQIEALLDLLPQIAERGGEGNRVAAGSAVKGALAGLRMIGGQINLFLSGLITHGAGILTPREDASIYNTDKEKTLFSPATGFWRELSEELAECGIGVNLFIFPESYCDLASIGNLSSTTGGETFFHPKFQPVRDRELLHEEIKSLITSSSGSQGRETNYNVTIKIRCSNGLRISDHLGNFYQRSLTDLEFSLLDSKKSFIAVLKHDSSGKLDDRNPAFIQVAILYTNQQGKRKVRLLNMNLQVSSLIGNIFKFADQEAGVSVLLKGAVSQMPTRSLRDIKKALTERCNRVLLMYRKHCAPAVQQGQLILPEGFKLLPLYTLCMLKSKPLKGGNVTSDVRVHYMRQFKSLSATRTMNLLYPRLLAIHDLSENIGFPDSKGKLQLPTFMRASYGWMVAEGAYLLCNGEVAMIWFGSAVNPQIIDDLYGVDNLQDLDVRMTQLPKLPTLLSTQIRNILTHLERITDQSLSVIIVRQNLDGMELEFANQLVEDSNNDALSYTDFLMTAHKSITNELSGNGGSKSDSWKPW</sequence>
<feature type="compositionally biased region" description="Polar residues" evidence="4">
    <location>
        <begin position="456"/>
        <end position="467"/>
    </location>
</feature>
<evidence type="ECO:0000259" key="6">
    <source>
        <dbReference type="Pfam" id="PF04811"/>
    </source>
</evidence>
<dbReference type="Gene3D" id="1.20.120.730">
    <property type="entry name" value="Sec23/Sec24 helical domain"/>
    <property type="match status" value="1"/>
</dbReference>
<feature type="compositionally biased region" description="Low complexity" evidence="4">
    <location>
        <begin position="11"/>
        <end position="79"/>
    </location>
</feature>
<feature type="domain" description="Sec23/Sec24 helical" evidence="7">
    <location>
        <begin position="789"/>
        <end position="889"/>
    </location>
</feature>
<evidence type="ECO:0000313" key="10">
    <source>
        <dbReference type="Proteomes" id="UP001355207"/>
    </source>
</evidence>
<evidence type="ECO:0000256" key="4">
    <source>
        <dbReference type="SAM" id="MobiDB-lite"/>
    </source>
</evidence>
<evidence type="ECO:0000256" key="3">
    <source>
        <dbReference type="ARBA" id="ARBA00022927"/>
    </source>
</evidence>
<dbReference type="InterPro" id="IPR036180">
    <property type="entry name" value="Gelsolin-like_dom_sf"/>
</dbReference>
<evidence type="ECO:0000259" key="5">
    <source>
        <dbReference type="Pfam" id="PF04810"/>
    </source>
</evidence>
<dbReference type="InterPro" id="IPR036175">
    <property type="entry name" value="Sec23/24_helical_dom_sf"/>
</dbReference>
<name>A0AAX4K4G3_9TREE</name>
<dbReference type="InterPro" id="IPR006895">
    <property type="entry name" value="Znf_Sec23_Sec24"/>
</dbReference>
<evidence type="ECO:0000259" key="7">
    <source>
        <dbReference type="Pfam" id="PF04815"/>
    </source>
</evidence>
<dbReference type="InterPro" id="IPR050550">
    <property type="entry name" value="SEC23_SEC24_subfamily"/>
</dbReference>
<keyword evidence="3" id="KW-0653">Protein transport</keyword>
<evidence type="ECO:0000313" key="9">
    <source>
        <dbReference type="EMBL" id="WWC92507.1"/>
    </source>
</evidence>
<dbReference type="PANTHER" id="PTHR13803:SF4">
    <property type="entry name" value="SECRETORY 24CD, ISOFORM C"/>
    <property type="match status" value="1"/>
</dbReference>
<feature type="compositionally biased region" description="Acidic residues" evidence="4">
    <location>
        <begin position="468"/>
        <end position="478"/>
    </location>
</feature>
<dbReference type="EMBL" id="CP144107">
    <property type="protein sequence ID" value="WWC92507.1"/>
    <property type="molecule type" value="Genomic_DNA"/>
</dbReference>
<dbReference type="Pfam" id="PF08033">
    <property type="entry name" value="Sec23_BS"/>
    <property type="match status" value="1"/>
</dbReference>